<reference evidence="2 3" key="1">
    <citation type="journal article" date="2008" name="Genomics">
        <title>Evolution in the laboratory: the genome of Halobacterium salinarum strain R1 compared to that of strain NRC-1.</title>
        <authorList>
            <person name="Pfeiffer F."/>
            <person name="Schuster S.C."/>
            <person name="Broicher A."/>
            <person name="Falb M."/>
            <person name="Palm P."/>
            <person name="Rodewald K."/>
            <person name="Ruepp A."/>
            <person name="Soppa J."/>
            <person name="Tittor J."/>
            <person name="Oesterhelt D."/>
        </authorList>
    </citation>
    <scope>NUCLEOTIDE SEQUENCE [LARGE SCALE GENOMIC DNA]</scope>
    <source>
        <strain evidence="3">ATCC 29341 / DSM 671 / R1</strain>
        <plasmid evidence="3">Plasmid PHS2</plasmid>
    </source>
</reference>
<evidence type="ECO:0000313" key="3">
    <source>
        <dbReference type="Proteomes" id="UP000001321"/>
    </source>
</evidence>
<evidence type="ECO:0000313" key="2">
    <source>
        <dbReference type="EMBL" id="CAP15285.1"/>
    </source>
</evidence>
<proteinExistence type="predicted"/>
<name>B0R8Z7_HALS3</name>
<dbReference type="Proteomes" id="UP000001321">
    <property type="component" value="Plasmid PHS2"/>
</dbReference>
<dbReference type="EMBL" id="AM774417">
    <property type="protein sequence ID" value="CAP15285.1"/>
    <property type="molecule type" value="Genomic_DNA"/>
</dbReference>
<organism evidence="2 3">
    <name type="scientific">Halobacterium salinarum (strain ATCC 29341 / DSM 671 / R1)</name>
    <dbReference type="NCBI Taxonomy" id="478009"/>
    <lineage>
        <taxon>Archaea</taxon>
        <taxon>Methanobacteriati</taxon>
        <taxon>Methanobacteriota</taxon>
        <taxon>Stenosarchaea group</taxon>
        <taxon>Halobacteria</taxon>
        <taxon>Halobacteriales</taxon>
        <taxon>Halobacteriaceae</taxon>
        <taxon>Halobacterium</taxon>
        <taxon>Halobacterium salinarum NRC-34001</taxon>
    </lineage>
</organism>
<geneLocation type="plasmid" evidence="2 3">
    <name>PHS2</name>
</geneLocation>
<gene>
    <name evidence="2" type="ordered locus">OE_6152R</name>
</gene>
<protein>
    <recommendedName>
        <fullName evidence="1">DUF7344 domain-containing protein</fullName>
    </recommendedName>
</protein>
<dbReference type="EnsemblBacteria" id="CAP15285">
    <property type="protein sequence ID" value="CAP15285"/>
    <property type="gene ID" value="OE_6152R"/>
</dbReference>
<accession>B0R8Z7</accession>
<evidence type="ECO:0000259" key="1">
    <source>
        <dbReference type="Pfam" id="PF24035"/>
    </source>
</evidence>
<dbReference type="AlphaFoldDB" id="B0R8Z7"/>
<dbReference type="InterPro" id="IPR055768">
    <property type="entry name" value="DUF7344"/>
</dbReference>
<dbReference type="HOGENOM" id="CLU_1881014_0_0_2"/>
<dbReference type="KEGG" id="hsl:OE_6152R"/>
<keyword evidence="2" id="KW-0614">Plasmid</keyword>
<feature type="domain" description="DUF7344" evidence="1">
    <location>
        <begin position="24"/>
        <end position="99"/>
    </location>
</feature>
<sequence>MSDDIYDGPGEASELSLCEQSDIFYLLSHHRKRGVLLAIAMAPWGHVHLRQVAEIIAALEADTEPRGVSTQQVTNVRTNLKRSHLEPLCDAGLIEWDTDCSDRLVPGPGFSRGIRTLMAGGYSLSQPPSNPQTEQ</sequence>
<dbReference type="Pfam" id="PF24035">
    <property type="entry name" value="DUF7344"/>
    <property type="match status" value="1"/>
</dbReference>